<dbReference type="RefSeq" id="WP_079427139.1">
    <property type="nucleotide sequence ID" value="NZ_MZGV01000058.1"/>
</dbReference>
<dbReference type="CDD" id="cd03449">
    <property type="entry name" value="R_hydratase"/>
    <property type="match status" value="1"/>
</dbReference>
<dbReference type="Gene3D" id="3.10.129.10">
    <property type="entry name" value="Hotdog Thioesterase"/>
    <property type="match status" value="1"/>
</dbReference>
<evidence type="ECO:0000313" key="2">
    <source>
        <dbReference type="EMBL" id="OPJ58354.1"/>
    </source>
</evidence>
<name>A0A1V4IES9_9CLOT</name>
<dbReference type="PANTHER" id="PTHR43437">
    <property type="entry name" value="HYDROXYACYL-THIOESTER DEHYDRATASE TYPE 2, MITOCHONDRIAL-RELATED"/>
    <property type="match status" value="1"/>
</dbReference>
<dbReference type="InterPro" id="IPR050965">
    <property type="entry name" value="UPF0336/Enoyl-CoA_hydratase"/>
</dbReference>
<dbReference type="SUPFAM" id="SSF54637">
    <property type="entry name" value="Thioesterase/thiol ester dehydrase-isomerase"/>
    <property type="match status" value="1"/>
</dbReference>
<keyword evidence="3" id="KW-1185">Reference proteome</keyword>
<evidence type="ECO:0000313" key="3">
    <source>
        <dbReference type="Proteomes" id="UP000190080"/>
    </source>
</evidence>
<keyword evidence="2" id="KW-0456">Lyase</keyword>
<evidence type="ECO:0000259" key="1">
    <source>
        <dbReference type="Pfam" id="PF01575"/>
    </source>
</evidence>
<dbReference type="Proteomes" id="UP000190080">
    <property type="component" value="Unassembled WGS sequence"/>
</dbReference>
<dbReference type="InterPro" id="IPR029069">
    <property type="entry name" value="HotDog_dom_sf"/>
</dbReference>
<reference evidence="2 3" key="1">
    <citation type="submission" date="2017-03" db="EMBL/GenBank/DDBJ databases">
        <title>Genome sequence of Clostridium oryzae DSM 28571.</title>
        <authorList>
            <person name="Poehlein A."/>
            <person name="Daniel R."/>
        </authorList>
    </citation>
    <scope>NUCLEOTIDE SEQUENCE [LARGE SCALE GENOMIC DNA]</scope>
    <source>
        <strain evidence="2 3">DSM 28571</strain>
    </source>
</reference>
<dbReference type="EMBL" id="MZGV01000058">
    <property type="protein sequence ID" value="OPJ58354.1"/>
    <property type="molecule type" value="Genomic_DNA"/>
</dbReference>
<feature type="domain" description="MaoC-like" evidence="1">
    <location>
        <begin position="15"/>
        <end position="104"/>
    </location>
</feature>
<dbReference type="Pfam" id="PF01575">
    <property type="entry name" value="MaoC_dehydratas"/>
    <property type="match status" value="1"/>
</dbReference>
<gene>
    <name evidence="2" type="primary">phaJ</name>
    <name evidence="2" type="ORF">CLORY_36480</name>
</gene>
<dbReference type="PANTHER" id="PTHR43437:SF3">
    <property type="entry name" value="HYDROXYACYL-THIOESTER DEHYDRATASE TYPE 2, MITOCHONDRIAL"/>
    <property type="match status" value="1"/>
</dbReference>
<proteinExistence type="predicted"/>
<dbReference type="EC" id="4.2.1.119" evidence="2"/>
<dbReference type="GO" id="GO:0018812">
    <property type="term" value="F:3-hydroxyacyl-CoA dehydratase activity"/>
    <property type="evidence" value="ECO:0007669"/>
    <property type="project" value="UniProtKB-EC"/>
</dbReference>
<comment type="caution">
    <text evidence="2">The sequence shown here is derived from an EMBL/GenBank/DDBJ whole genome shotgun (WGS) entry which is preliminary data.</text>
</comment>
<accession>A0A1V4IES9</accession>
<protein>
    <submittedName>
        <fullName evidence="2">(R)-specific enoyl-CoA hydratase</fullName>
        <ecNumber evidence="2">4.2.1.119</ecNumber>
    </submittedName>
</protein>
<dbReference type="AlphaFoldDB" id="A0A1V4IES9"/>
<dbReference type="GO" id="GO:0006633">
    <property type="term" value="P:fatty acid biosynthetic process"/>
    <property type="evidence" value="ECO:0007669"/>
    <property type="project" value="TreeGrafter"/>
</dbReference>
<dbReference type="STRING" id="1450648.CLORY_36480"/>
<dbReference type="GO" id="GO:0019171">
    <property type="term" value="F:(3R)-hydroxyacyl-[acyl-carrier-protein] dehydratase activity"/>
    <property type="evidence" value="ECO:0007669"/>
    <property type="project" value="TreeGrafter"/>
</dbReference>
<sequence length="135" mass="15125">MNIDDINLDSKESFTKTISETDVYLFAGITGDFNQLHINESYASKTKFKKRIVHGMLTASLISTILGNKLPGIGTILLEQNCKFIKPVYIGDTITAYVKTKNIIKNSGIVQFYTFCKNQNDEIVLQGEVKVLVKN</sequence>
<dbReference type="InterPro" id="IPR002539">
    <property type="entry name" value="MaoC-like_dom"/>
</dbReference>
<dbReference type="OrthoDB" id="9801625at2"/>
<organism evidence="2 3">
    <name type="scientific">Clostridium oryzae</name>
    <dbReference type="NCBI Taxonomy" id="1450648"/>
    <lineage>
        <taxon>Bacteria</taxon>
        <taxon>Bacillati</taxon>
        <taxon>Bacillota</taxon>
        <taxon>Clostridia</taxon>
        <taxon>Eubacteriales</taxon>
        <taxon>Clostridiaceae</taxon>
        <taxon>Clostridium</taxon>
    </lineage>
</organism>